<dbReference type="InterPro" id="IPR006439">
    <property type="entry name" value="HAD-SF_hydro_IA"/>
</dbReference>
<dbReference type="RefSeq" id="WP_353980113.1">
    <property type="nucleotide sequence ID" value="NZ_CP159578.1"/>
</dbReference>
<dbReference type="CDD" id="cd07526">
    <property type="entry name" value="HAD_BPGM_like"/>
    <property type="match status" value="1"/>
</dbReference>
<accession>A0AB74U4Q4</accession>
<dbReference type="Gene3D" id="1.10.150.240">
    <property type="entry name" value="Putative phosphatase, domain 2"/>
    <property type="match status" value="1"/>
</dbReference>
<dbReference type="PANTHER" id="PTHR46193:SF10">
    <property type="entry name" value="6-PHOSPHOGLUCONATE PHOSPHATASE"/>
    <property type="match status" value="1"/>
</dbReference>
<keyword evidence="3" id="KW-0479">Metal-binding</keyword>
<dbReference type="Gene3D" id="3.40.50.1000">
    <property type="entry name" value="HAD superfamily/HAD-like"/>
    <property type="match status" value="1"/>
</dbReference>
<dbReference type="InterPro" id="IPR051600">
    <property type="entry name" value="Beta-PGM-like"/>
</dbReference>
<keyword evidence="4" id="KW-0460">Magnesium</keyword>
<comment type="similarity">
    <text evidence="2">Belongs to the HAD-like hydrolase superfamily. CbbY/CbbZ/Gph/YieH family.</text>
</comment>
<dbReference type="PRINTS" id="PR00413">
    <property type="entry name" value="HADHALOGNASE"/>
</dbReference>
<dbReference type="AlphaFoldDB" id="A0AB74U4Q4"/>
<dbReference type="InterPro" id="IPR023198">
    <property type="entry name" value="PGP-like_dom2"/>
</dbReference>
<dbReference type="SFLD" id="SFLDS00003">
    <property type="entry name" value="Haloacid_Dehalogenase"/>
    <property type="match status" value="1"/>
</dbReference>
<proteinExistence type="inferred from homology"/>
<dbReference type="NCBIfam" id="TIGR01509">
    <property type="entry name" value="HAD-SF-IA-v3"/>
    <property type="match status" value="1"/>
</dbReference>
<evidence type="ECO:0000256" key="3">
    <source>
        <dbReference type="ARBA" id="ARBA00022723"/>
    </source>
</evidence>
<sequence>MPDPLCLLFDCDGTLVDSEPLLAEIMAKYLTQAGLPFRPIDYMNDFRGARFGSIVAHLERAYGAIDPTLREETERDMRREMNERMLNELAPIEGAAGALDALGGLPRCVASNGPEHKIRRALDSTGLRHFFDDHIYSAYSVGSWKPDPGLFLHAGRDMGFDPAHCVVIDDAQVGVRAALAAGMRVIHINRFPEREATPAGAIAIGHMRELPTAVDRLLPMLAANHA</sequence>
<comment type="cofactor">
    <cofactor evidence="1">
        <name>Mg(2+)</name>
        <dbReference type="ChEBI" id="CHEBI:18420"/>
    </cofactor>
</comment>
<dbReference type="EMBL" id="CP159578">
    <property type="protein sequence ID" value="XCJ79162.1"/>
    <property type="molecule type" value="Genomic_DNA"/>
</dbReference>
<gene>
    <name evidence="5" type="ORF">ABV408_17205</name>
</gene>
<keyword evidence="5" id="KW-0378">Hydrolase</keyword>
<dbReference type="GO" id="GO:0046872">
    <property type="term" value="F:metal ion binding"/>
    <property type="evidence" value="ECO:0007669"/>
    <property type="project" value="UniProtKB-KW"/>
</dbReference>
<evidence type="ECO:0000256" key="1">
    <source>
        <dbReference type="ARBA" id="ARBA00001946"/>
    </source>
</evidence>
<dbReference type="EC" id="3.1.3.-" evidence="5"/>
<dbReference type="InterPro" id="IPR036412">
    <property type="entry name" value="HAD-like_sf"/>
</dbReference>
<dbReference type="GO" id="GO:0016787">
    <property type="term" value="F:hydrolase activity"/>
    <property type="evidence" value="ECO:0007669"/>
    <property type="project" value="UniProtKB-KW"/>
</dbReference>
<organism evidence="5">
    <name type="scientific">Salinicola endophyticus</name>
    <dbReference type="NCBI Taxonomy" id="1949083"/>
    <lineage>
        <taxon>Bacteria</taxon>
        <taxon>Pseudomonadati</taxon>
        <taxon>Pseudomonadota</taxon>
        <taxon>Gammaproteobacteria</taxon>
        <taxon>Oceanospirillales</taxon>
        <taxon>Halomonadaceae</taxon>
        <taxon>Salinicola</taxon>
    </lineage>
</organism>
<protein>
    <submittedName>
        <fullName evidence="5">HAD family hydrolase</fullName>
        <ecNumber evidence="5">3.1.3.-</ecNumber>
    </submittedName>
</protein>
<dbReference type="InterPro" id="IPR023214">
    <property type="entry name" value="HAD_sf"/>
</dbReference>
<evidence type="ECO:0000256" key="2">
    <source>
        <dbReference type="ARBA" id="ARBA00006171"/>
    </source>
</evidence>
<name>A0AB74U4Q4_9GAMM</name>
<reference evidence="5" key="1">
    <citation type="submission" date="2024-06" db="EMBL/GenBank/DDBJ databases">
        <title>Complete genome of Salinicola endophyticus HNIBRBA4755.</title>
        <authorList>
            <person name="Shin S.Y."/>
            <person name="Kang H."/>
            <person name="Song J."/>
        </authorList>
    </citation>
    <scope>NUCLEOTIDE SEQUENCE</scope>
    <source>
        <strain evidence="5">HNIBRBA4755</strain>
    </source>
</reference>
<dbReference type="SUPFAM" id="SSF56784">
    <property type="entry name" value="HAD-like"/>
    <property type="match status" value="1"/>
</dbReference>
<evidence type="ECO:0000256" key="4">
    <source>
        <dbReference type="ARBA" id="ARBA00022842"/>
    </source>
</evidence>
<dbReference type="SFLD" id="SFLDG01135">
    <property type="entry name" value="C1.5.6:_HAD__Beta-PGM__Phospha"/>
    <property type="match status" value="1"/>
</dbReference>
<dbReference type="PANTHER" id="PTHR46193">
    <property type="entry name" value="6-PHOSPHOGLUCONATE PHOSPHATASE"/>
    <property type="match status" value="1"/>
</dbReference>
<dbReference type="Pfam" id="PF00702">
    <property type="entry name" value="Hydrolase"/>
    <property type="match status" value="1"/>
</dbReference>
<evidence type="ECO:0000313" key="5">
    <source>
        <dbReference type="EMBL" id="XCJ79162.1"/>
    </source>
</evidence>
<dbReference type="SFLD" id="SFLDG01129">
    <property type="entry name" value="C1.5:_HAD__Beta-PGM__Phosphata"/>
    <property type="match status" value="1"/>
</dbReference>